<evidence type="ECO:0000313" key="2">
    <source>
        <dbReference type="Proteomes" id="UP001238540"/>
    </source>
</evidence>
<organism evidence="1 2">
    <name type="scientific">Vibrio ostreicida</name>
    <dbReference type="NCBI Taxonomy" id="526588"/>
    <lineage>
        <taxon>Bacteria</taxon>
        <taxon>Pseudomonadati</taxon>
        <taxon>Pseudomonadota</taxon>
        <taxon>Gammaproteobacteria</taxon>
        <taxon>Vibrionales</taxon>
        <taxon>Vibrionaceae</taxon>
        <taxon>Vibrio</taxon>
    </lineage>
</organism>
<dbReference type="NCBIfam" id="TIGR01175">
    <property type="entry name" value="pilM"/>
    <property type="match status" value="1"/>
</dbReference>
<accession>A0ABT8BMQ0</accession>
<evidence type="ECO:0000313" key="1">
    <source>
        <dbReference type="EMBL" id="MDN3608411.1"/>
    </source>
</evidence>
<dbReference type="EMBL" id="JAUFQC010000001">
    <property type="protein sequence ID" value="MDN3608411.1"/>
    <property type="molecule type" value="Genomic_DNA"/>
</dbReference>
<dbReference type="Pfam" id="PF11104">
    <property type="entry name" value="PilM_2"/>
    <property type="match status" value="1"/>
</dbReference>
<dbReference type="RefSeq" id="WP_076588936.1">
    <property type="nucleotide sequence ID" value="NZ_JABEYA020000016.1"/>
</dbReference>
<name>A0ABT8BMQ0_9VIBR</name>
<dbReference type="InterPro" id="IPR005883">
    <property type="entry name" value="PilM"/>
</dbReference>
<protein>
    <submittedName>
        <fullName evidence="1">Type IV pilus assembly protein PilM</fullName>
    </submittedName>
</protein>
<gene>
    <name evidence="1" type="primary">pilM</name>
    <name evidence="1" type="ORF">QWZ16_01290</name>
</gene>
<comment type="caution">
    <text evidence="1">The sequence shown here is derived from an EMBL/GenBank/DDBJ whole genome shotgun (WGS) entry which is preliminary data.</text>
</comment>
<dbReference type="Proteomes" id="UP001238540">
    <property type="component" value="Unassembled WGS sequence"/>
</dbReference>
<dbReference type="Gene3D" id="3.30.420.40">
    <property type="match status" value="1"/>
</dbReference>
<dbReference type="PANTHER" id="PTHR32432">
    <property type="entry name" value="CELL DIVISION PROTEIN FTSA-RELATED"/>
    <property type="match status" value="1"/>
</dbReference>
<sequence>MGKSLITGLDINPQTINAVVLKPDHDTLSLVGYHQIKTDTDIFTENHRLNYQKIVKKLKELRKVLPLFSRKVCLYLPDEFVISKKLQIDREFQGEECEFALIQAFSLRSPVPVDELYFDFVALPDKPGEFQVYAARKSCIENRMSSCQKAGFDPVVINAFSDNLIRVWRWATAQQSLTDWALVDITEAGLTICFVFPQQEVFFREIHHDDLEHQEGLHVAVETLQHHIHLLNSMHCSPLSGLWLSGEKRRRDRFIDEWHKRSLLPVRMLSLLELFPHGLKSPAWDGAEFIRATGLALSGVAWLER</sequence>
<dbReference type="PANTHER" id="PTHR32432:SF3">
    <property type="entry name" value="ETHANOLAMINE UTILIZATION PROTEIN EUTJ"/>
    <property type="match status" value="1"/>
</dbReference>
<reference evidence="2" key="1">
    <citation type="journal article" date="2019" name="Int. J. Syst. Evol. Microbiol.">
        <title>The Global Catalogue of Microorganisms (GCM) 10K type strain sequencing project: providing services to taxonomists for standard genome sequencing and annotation.</title>
        <authorList>
            <consortium name="The Broad Institute Genomics Platform"/>
            <consortium name="The Broad Institute Genome Sequencing Center for Infectious Disease"/>
            <person name="Wu L."/>
            <person name="Ma J."/>
        </authorList>
    </citation>
    <scope>NUCLEOTIDE SEQUENCE [LARGE SCALE GENOMIC DNA]</scope>
    <source>
        <strain evidence="2">CECT 7398</strain>
    </source>
</reference>
<proteinExistence type="predicted"/>
<keyword evidence="2" id="KW-1185">Reference proteome</keyword>
<dbReference type="InterPro" id="IPR050696">
    <property type="entry name" value="FtsA/MreB"/>
</dbReference>